<dbReference type="EMBL" id="CAUEEQ010078690">
    <property type="protein sequence ID" value="CAJ0967863.1"/>
    <property type="molecule type" value="Genomic_DNA"/>
</dbReference>
<dbReference type="Proteomes" id="UP001176940">
    <property type="component" value="Unassembled WGS sequence"/>
</dbReference>
<name>A0ABN9MML2_9NEOB</name>
<proteinExistence type="predicted"/>
<evidence type="ECO:0000313" key="1">
    <source>
        <dbReference type="EMBL" id="CAJ0967863.1"/>
    </source>
</evidence>
<organism evidence="1 2">
    <name type="scientific">Ranitomeya imitator</name>
    <name type="common">mimic poison frog</name>
    <dbReference type="NCBI Taxonomy" id="111125"/>
    <lineage>
        <taxon>Eukaryota</taxon>
        <taxon>Metazoa</taxon>
        <taxon>Chordata</taxon>
        <taxon>Craniata</taxon>
        <taxon>Vertebrata</taxon>
        <taxon>Euteleostomi</taxon>
        <taxon>Amphibia</taxon>
        <taxon>Batrachia</taxon>
        <taxon>Anura</taxon>
        <taxon>Neobatrachia</taxon>
        <taxon>Hyloidea</taxon>
        <taxon>Dendrobatidae</taxon>
        <taxon>Dendrobatinae</taxon>
        <taxon>Ranitomeya</taxon>
    </lineage>
</organism>
<sequence>MLSSEQCCGVGEIEELEIWLTDSTALANTDGCLVAMKLDRQLSVEGVIHCLGFPMNPALH</sequence>
<keyword evidence="2" id="KW-1185">Reference proteome</keyword>
<comment type="caution">
    <text evidence="1">The sequence shown here is derived from an EMBL/GenBank/DDBJ whole genome shotgun (WGS) entry which is preliminary data.</text>
</comment>
<reference evidence="1" key="1">
    <citation type="submission" date="2023-07" db="EMBL/GenBank/DDBJ databases">
        <authorList>
            <person name="Stuckert A."/>
        </authorList>
    </citation>
    <scope>NUCLEOTIDE SEQUENCE</scope>
</reference>
<accession>A0ABN9MML2</accession>
<evidence type="ECO:0000313" key="2">
    <source>
        <dbReference type="Proteomes" id="UP001176940"/>
    </source>
</evidence>
<gene>
    <name evidence="1" type="ORF">RIMI_LOCUS22576607</name>
</gene>
<protein>
    <submittedName>
        <fullName evidence="1">Uncharacterized protein</fullName>
    </submittedName>
</protein>